<evidence type="ECO:0000259" key="16">
    <source>
        <dbReference type="Pfam" id="PF14849"/>
    </source>
</evidence>
<proteinExistence type="inferred from homology"/>
<keyword evidence="5 13" id="KW-1003">Cell membrane</keyword>
<feature type="domain" description="Membrane insertase YidC/Oxa/ALB C-terminal" evidence="15">
    <location>
        <begin position="376"/>
        <end position="554"/>
    </location>
</feature>
<evidence type="ECO:0000313" key="17">
    <source>
        <dbReference type="EMBL" id="REC95137.1"/>
    </source>
</evidence>
<protein>
    <recommendedName>
        <fullName evidence="3 13">Membrane protein insertase YidC</fullName>
    </recommendedName>
    <alternativeName>
        <fullName evidence="12 13">Foldase YidC</fullName>
    </alternativeName>
    <alternativeName>
        <fullName evidence="11 13">Membrane integrase YidC</fullName>
    </alternativeName>
    <alternativeName>
        <fullName evidence="13">Membrane protein YidC</fullName>
    </alternativeName>
</protein>
<dbReference type="NCBIfam" id="TIGR03592">
    <property type="entry name" value="yidC_oxa1_cterm"/>
    <property type="match status" value="1"/>
</dbReference>
<gene>
    <name evidence="13" type="primary">yidC</name>
    <name evidence="17" type="ORF">C8D72_1972</name>
</gene>
<dbReference type="NCBIfam" id="TIGR03593">
    <property type="entry name" value="yidC_nterm"/>
    <property type="match status" value="1"/>
</dbReference>
<comment type="function">
    <text evidence="13">Required for the insertion and/or proper folding and/or complex formation of integral membrane proteins into the membrane. Involved in integration of membrane proteins that insert both dependently and independently of the Sec translocase complex, as well as at least some lipoproteins. Aids folding of multispanning membrane proteins.</text>
</comment>
<keyword evidence="9 13" id="KW-0472">Membrane</keyword>
<dbReference type="GO" id="GO:0032977">
    <property type="term" value="F:membrane insertase activity"/>
    <property type="evidence" value="ECO:0007669"/>
    <property type="project" value="InterPro"/>
</dbReference>
<dbReference type="HAMAP" id="MF_01810">
    <property type="entry name" value="YidC_type1"/>
    <property type="match status" value="1"/>
</dbReference>
<evidence type="ECO:0000256" key="11">
    <source>
        <dbReference type="ARBA" id="ARBA00033245"/>
    </source>
</evidence>
<dbReference type="OrthoDB" id="9780552at2"/>
<dbReference type="PRINTS" id="PR01900">
    <property type="entry name" value="YIDCPROTEIN"/>
</dbReference>
<organism evidence="17 18">
    <name type="scientific">Kushneria indalinina DSM 14324</name>
    <dbReference type="NCBI Taxonomy" id="1122140"/>
    <lineage>
        <taxon>Bacteria</taxon>
        <taxon>Pseudomonadati</taxon>
        <taxon>Pseudomonadota</taxon>
        <taxon>Gammaproteobacteria</taxon>
        <taxon>Oceanospirillales</taxon>
        <taxon>Halomonadaceae</taxon>
        <taxon>Kushneria</taxon>
    </lineage>
</organism>
<feature type="transmembrane region" description="Helical" evidence="13">
    <location>
        <begin position="519"/>
        <end position="539"/>
    </location>
</feature>
<dbReference type="CDD" id="cd19961">
    <property type="entry name" value="EcYidC-like_peri"/>
    <property type="match status" value="1"/>
</dbReference>
<keyword evidence="6 13" id="KW-0812">Transmembrane</keyword>
<evidence type="ECO:0000256" key="4">
    <source>
        <dbReference type="ARBA" id="ARBA00022448"/>
    </source>
</evidence>
<dbReference type="GO" id="GO:0005886">
    <property type="term" value="C:plasma membrane"/>
    <property type="evidence" value="ECO:0007669"/>
    <property type="project" value="UniProtKB-SubCell"/>
</dbReference>
<dbReference type="GO" id="GO:0051205">
    <property type="term" value="P:protein insertion into membrane"/>
    <property type="evidence" value="ECO:0007669"/>
    <property type="project" value="TreeGrafter"/>
</dbReference>
<feature type="transmembrane region" description="Helical" evidence="13">
    <location>
        <begin position="379"/>
        <end position="399"/>
    </location>
</feature>
<accession>A0A3D9DWJ8</accession>
<evidence type="ECO:0000256" key="7">
    <source>
        <dbReference type="ARBA" id="ARBA00022927"/>
    </source>
</evidence>
<evidence type="ECO:0000256" key="12">
    <source>
        <dbReference type="ARBA" id="ARBA00033342"/>
    </source>
</evidence>
<dbReference type="InterPro" id="IPR001708">
    <property type="entry name" value="YidC/ALB3/OXA1/COX18"/>
</dbReference>
<evidence type="ECO:0000256" key="2">
    <source>
        <dbReference type="ARBA" id="ARBA00010527"/>
    </source>
</evidence>
<evidence type="ECO:0000256" key="9">
    <source>
        <dbReference type="ARBA" id="ARBA00023136"/>
    </source>
</evidence>
<dbReference type="Pfam" id="PF14849">
    <property type="entry name" value="YidC_periplas"/>
    <property type="match status" value="1"/>
</dbReference>
<evidence type="ECO:0000256" key="3">
    <source>
        <dbReference type="ARBA" id="ARBA00015325"/>
    </source>
</evidence>
<keyword evidence="18" id="KW-1185">Reference proteome</keyword>
<dbReference type="NCBIfam" id="NF002353">
    <property type="entry name" value="PRK01318.1-4"/>
    <property type="match status" value="1"/>
</dbReference>
<keyword evidence="10 13" id="KW-0143">Chaperone</keyword>
<comment type="subcellular location">
    <subcellularLocation>
        <location evidence="1">Cell inner membrane</location>
        <topology evidence="1">Multi-pass membrane protein</topology>
    </subcellularLocation>
    <subcellularLocation>
        <location evidence="13">Cell membrane</location>
        <topology evidence="13">Multi-pass membrane protein</topology>
    </subcellularLocation>
</comment>
<evidence type="ECO:0000256" key="10">
    <source>
        <dbReference type="ARBA" id="ARBA00023186"/>
    </source>
</evidence>
<dbReference type="GO" id="GO:0015031">
    <property type="term" value="P:protein transport"/>
    <property type="evidence" value="ECO:0007669"/>
    <property type="project" value="UniProtKB-KW"/>
</dbReference>
<dbReference type="InterPro" id="IPR028053">
    <property type="entry name" value="Membr_insert_YidC_N"/>
</dbReference>
<reference evidence="17 18" key="1">
    <citation type="submission" date="2018-07" db="EMBL/GenBank/DDBJ databases">
        <title>Genomic Encyclopedia of Type Strains, Phase IV (KMG-IV): sequencing the most valuable type-strain genomes for metagenomic binning, comparative biology and taxonomic classification.</title>
        <authorList>
            <person name="Goeker M."/>
        </authorList>
    </citation>
    <scope>NUCLEOTIDE SEQUENCE [LARGE SCALE GENOMIC DNA]</scope>
    <source>
        <strain evidence="17 18">DSM 14324</strain>
    </source>
</reference>
<keyword evidence="7 13" id="KW-0653">Protein transport</keyword>
<dbReference type="CDD" id="cd20070">
    <property type="entry name" value="5TM_YidC_Alb3"/>
    <property type="match status" value="1"/>
</dbReference>
<sequence length="575" mass="64569">MDLKRLLFVIPLAVLAYLMIIQWSNDHGQNDRPDEAPPALTQQSSDVEPGEQSLDAPEAASERASAPDSGDMPGDTDSASNTSDANAQNTRLISVRTDALDLRIDPRGGDIVYAALPKHLQRLDSDAPFVLLSDDQRRSYIARSGLQMEGHQGRITFSPEQTSYQLGDDQQSLQVDMSATVNGVNIIKRFTFERDSYAVKVNYLIDNASQTPVNARFIGQLARDNSDDPTSGAGVGMHAYLGAAFSSPDEHYQKVGFGDIQDGKFNNTDVRGGWVAIIQHYFTTAWAPNQDQQNLYYADVDQRGRNVAAFASASQTVAPGQNGDLSATLYVGPKEHERLEAVAPHLQLTVDFGWLWFLANPLFWLLTHIHALIGNWGFSIILLTVLVKAVLFPLSATAYKSMAKMRKMGPEMQRIKEQHGDDRQKMSQEMMKFYQKEKINPLGGCLPIVIQMPVFIALYWMLMESIELRHAPFMLWIHDLSAQDPYFILPIIMGLTMFLQQQLNPTPPDPTQAKIMKMLPIVFTFFFLWFPAGLVVYWITNNLLSIAQQYYITRRIEKGDGDKEKEKEKEKENAA</sequence>
<dbReference type="Gene3D" id="2.70.98.90">
    <property type="match status" value="1"/>
</dbReference>
<feature type="domain" description="Membrane insertase YidC N-terminal" evidence="16">
    <location>
        <begin position="93"/>
        <end position="365"/>
    </location>
</feature>
<evidence type="ECO:0000256" key="14">
    <source>
        <dbReference type="SAM" id="MobiDB-lite"/>
    </source>
</evidence>
<feature type="transmembrane region" description="Helical" evidence="13">
    <location>
        <begin position="482"/>
        <end position="499"/>
    </location>
</feature>
<comment type="caution">
    <text evidence="17">The sequence shown here is derived from an EMBL/GenBank/DDBJ whole genome shotgun (WGS) entry which is preliminary data.</text>
</comment>
<keyword evidence="8 13" id="KW-1133">Transmembrane helix</keyword>
<dbReference type="PANTHER" id="PTHR12428">
    <property type="entry name" value="OXA1"/>
    <property type="match status" value="1"/>
</dbReference>
<evidence type="ECO:0000313" key="18">
    <source>
        <dbReference type="Proteomes" id="UP000256334"/>
    </source>
</evidence>
<evidence type="ECO:0000256" key="13">
    <source>
        <dbReference type="HAMAP-Rule" id="MF_01810"/>
    </source>
</evidence>
<dbReference type="NCBIfam" id="NF002352">
    <property type="entry name" value="PRK01318.1-3"/>
    <property type="match status" value="1"/>
</dbReference>
<dbReference type="RefSeq" id="WP_115854211.1">
    <property type="nucleotide sequence ID" value="NZ_QRDJ01000007.1"/>
</dbReference>
<comment type="subunit">
    <text evidence="13">Interacts with the Sec translocase complex via SecD. Specifically interacts with transmembrane segments of nascent integral membrane proteins during membrane integration.</text>
</comment>
<feature type="compositionally biased region" description="Polar residues" evidence="14">
    <location>
        <begin position="77"/>
        <end position="90"/>
    </location>
</feature>
<feature type="compositionally biased region" description="Low complexity" evidence="14">
    <location>
        <begin position="55"/>
        <end position="68"/>
    </location>
</feature>
<dbReference type="Proteomes" id="UP000256334">
    <property type="component" value="Unassembled WGS sequence"/>
</dbReference>
<dbReference type="InterPro" id="IPR047196">
    <property type="entry name" value="YidC_ALB_C"/>
</dbReference>
<dbReference type="PRINTS" id="PR00701">
    <property type="entry name" value="60KDINNERMP"/>
</dbReference>
<evidence type="ECO:0000256" key="1">
    <source>
        <dbReference type="ARBA" id="ARBA00004429"/>
    </source>
</evidence>
<dbReference type="InterPro" id="IPR028055">
    <property type="entry name" value="YidC/Oxa/ALB_C"/>
</dbReference>
<evidence type="ECO:0000256" key="8">
    <source>
        <dbReference type="ARBA" id="ARBA00022989"/>
    </source>
</evidence>
<dbReference type="AlphaFoldDB" id="A0A3D9DWJ8"/>
<evidence type="ECO:0000259" key="15">
    <source>
        <dbReference type="Pfam" id="PF02096"/>
    </source>
</evidence>
<dbReference type="EMBL" id="QRDJ01000007">
    <property type="protein sequence ID" value="REC95137.1"/>
    <property type="molecule type" value="Genomic_DNA"/>
</dbReference>
<dbReference type="Pfam" id="PF02096">
    <property type="entry name" value="60KD_IMP"/>
    <property type="match status" value="1"/>
</dbReference>
<feature type="transmembrane region" description="Helical" evidence="13">
    <location>
        <begin position="6"/>
        <end position="23"/>
    </location>
</feature>
<dbReference type="PANTHER" id="PTHR12428:SF65">
    <property type="entry name" value="CYTOCHROME C OXIDASE ASSEMBLY PROTEIN COX18, MITOCHONDRIAL"/>
    <property type="match status" value="1"/>
</dbReference>
<name>A0A3D9DWJ8_9GAMM</name>
<comment type="similarity">
    <text evidence="2 13">Belongs to the OXA1/ALB3/YidC family. Type 1 subfamily.</text>
</comment>
<keyword evidence="4 13" id="KW-0813">Transport</keyword>
<dbReference type="InterPro" id="IPR038221">
    <property type="entry name" value="YidC_periplasmic_sf"/>
</dbReference>
<evidence type="ECO:0000256" key="5">
    <source>
        <dbReference type="ARBA" id="ARBA00022475"/>
    </source>
</evidence>
<dbReference type="InterPro" id="IPR019998">
    <property type="entry name" value="Membr_insert_YidC"/>
</dbReference>
<feature type="region of interest" description="Disordered" evidence="14">
    <location>
        <begin position="28"/>
        <end position="90"/>
    </location>
</feature>
<evidence type="ECO:0000256" key="6">
    <source>
        <dbReference type="ARBA" id="ARBA00022692"/>
    </source>
</evidence>
<feature type="transmembrane region" description="Helical" evidence="13">
    <location>
        <begin position="439"/>
        <end position="462"/>
    </location>
</feature>